<keyword evidence="4" id="KW-1185">Reference proteome</keyword>
<keyword evidence="2" id="KW-0812">Transmembrane</keyword>
<feature type="transmembrane region" description="Helical" evidence="2">
    <location>
        <begin position="109"/>
        <end position="127"/>
    </location>
</feature>
<evidence type="ECO:0000256" key="1">
    <source>
        <dbReference type="SAM" id="MobiDB-lite"/>
    </source>
</evidence>
<dbReference type="OrthoDB" id="5079801at2"/>
<evidence type="ECO:0000256" key="2">
    <source>
        <dbReference type="SAM" id="Phobius"/>
    </source>
</evidence>
<keyword evidence="2" id="KW-0472">Membrane</keyword>
<gene>
    <name evidence="3" type="ORF">DTO57_00950</name>
</gene>
<proteinExistence type="predicted"/>
<feature type="compositionally biased region" description="Polar residues" evidence="1">
    <location>
        <begin position="320"/>
        <end position="330"/>
    </location>
</feature>
<feature type="transmembrane region" description="Helical" evidence="2">
    <location>
        <begin position="75"/>
        <end position="97"/>
    </location>
</feature>
<feature type="compositionally biased region" description="Low complexity" evidence="1">
    <location>
        <begin position="256"/>
        <end position="282"/>
    </location>
</feature>
<reference evidence="3 4" key="1">
    <citation type="submission" date="2018-07" db="EMBL/GenBank/DDBJ databases">
        <title>Microbacterium endoborsara sp. nov., a novel actinobacterium isolated from Borszczowia aralocaspica.</title>
        <authorList>
            <person name="An D."/>
        </authorList>
    </citation>
    <scope>NUCLEOTIDE SEQUENCE [LARGE SCALE GENOMIC DNA]</scope>
    <source>
        <strain evidence="3 4">C1.15228</strain>
    </source>
</reference>
<dbReference type="Proteomes" id="UP000253508">
    <property type="component" value="Unassembled WGS sequence"/>
</dbReference>
<accession>A0A367Y5V4</accession>
<feature type="region of interest" description="Disordered" evidence="1">
    <location>
        <begin position="314"/>
        <end position="355"/>
    </location>
</feature>
<organism evidence="3 4">
    <name type="scientific">Microbacterium sorbitolivorans</name>
    <dbReference type="NCBI Taxonomy" id="1867410"/>
    <lineage>
        <taxon>Bacteria</taxon>
        <taxon>Bacillati</taxon>
        <taxon>Actinomycetota</taxon>
        <taxon>Actinomycetes</taxon>
        <taxon>Micrococcales</taxon>
        <taxon>Microbacteriaceae</taxon>
        <taxon>Microbacterium</taxon>
    </lineage>
</organism>
<feature type="region of interest" description="Disordered" evidence="1">
    <location>
        <begin position="211"/>
        <end position="291"/>
    </location>
</feature>
<feature type="transmembrane region" description="Helical" evidence="2">
    <location>
        <begin position="139"/>
        <end position="162"/>
    </location>
</feature>
<feature type="compositionally biased region" description="Low complexity" evidence="1">
    <location>
        <begin position="331"/>
        <end position="353"/>
    </location>
</feature>
<dbReference type="RefSeq" id="WP_114116361.1">
    <property type="nucleotide sequence ID" value="NZ_BMHU01000001.1"/>
</dbReference>
<comment type="caution">
    <text evidence="3">The sequence shown here is derived from an EMBL/GenBank/DDBJ whole genome shotgun (WGS) entry which is preliminary data.</text>
</comment>
<feature type="compositionally biased region" description="Low complexity" evidence="1">
    <location>
        <begin position="211"/>
        <end position="245"/>
    </location>
</feature>
<keyword evidence="2" id="KW-1133">Transmembrane helix</keyword>
<feature type="transmembrane region" description="Helical" evidence="2">
    <location>
        <begin position="45"/>
        <end position="63"/>
    </location>
</feature>
<dbReference type="AlphaFoldDB" id="A0A367Y5V4"/>
<name>A0A367Y5V4_9MICO</name>
<dbReference type="EMBL" id="QORO01000001">
    <property type="protein sequence ID" value="RCK61253.1"/>
    <property type="molecule type" value="Genomic_DNA"/>
</dbReference>
<evidence type="ECO:0000313" key="3">
    <source>
        <dbReference type="EMBL" id="RCK61253.1"/>
    </source>
</evidence>
<evidence type="ECO:0000313" key="4">
    <source>
        <dbReference type="Proteomes" id="UP000253508"/>
    </source>
</evidence>
<protein>
    <submittedName>
        <fullName evidence="3">Uncharacterized protein</fullName>
    </submittedName>
</protein>
<sequence>MTDQNAPYPGPDAQNAPRFVAQASAESTTTVTPQHGIGPYTLREWIVLGAAALLLILSFFSRAQGSTFIGYAPVWTLGIAWVPAVVLPLLSAALIALRRTNNVTNFGSLSVDQLASVSFVGAAITWLHVAVTLGSIASWVTWVALIVSLGGVFFTVFARFVAPFSEDFTGREAVVAHVAARPVRPVIEAPRPVAPAAAPAGAAAYGAAQPNPYAAPTGQQADPFQAPAAQDPFQAPAANDPFQANSGETAGYDRFAAPAAAEATAAPEEAAAPEATAEAAAASTDDSAGTEAYPATQVVDAIDAEQLAEAEGAAPIEGASSTENAPSTENSAAPAEESVVAPEAATPEATPAASQQPFWALVPEERDVHDFEGHAIYKIGPTAWALVLEDRGTYFVMRHDDGRVGYLHNVQGVTRS</sequence>